<gene>
    <name evidence="2" type="ORF">C1280_08780</name>
</gene>
<dbReference type="InterPro" id="IPR041657">
    <property type="entry name" value="HTH_17"/>
</dbReference>
<protein>
    <submittedName>
        <fullName evidence="2">DNA-binding protein</fullName>
    </submittedName>
</protein>
<proteinExistence type="predicted"/>
<dbReference type="InterPro" id="IPR010093">
    <property type="entry name" value="SinI_DNA-bd"/>
</dbReference>
<dbReference type="EMBL" id="CP025958">
    <property type="protein sequence ID" value="AWM37109.1"/>
    <property type="molecule type" value="Genomic_DNA"/>
</dbReference>
<dbReference type="Proteomes" id="UP000245802">
    <property type="component" value="Chromosome"/>
</dbReference>
<accession>A0A2Z3GRV7</accession>
<reference evidence="2 3" key="1">
    <citation type="submission" date="2018-01" db="EMBL/GenBank/DDBJ databases">
        <title>G. obscuriglobus.</title>
        <authorList>
            <person name="Franke J."/>
            <person name="Blomberg W."/>
            <person name="Selmecki A."/>
        </authorList>
    </citation>
    <scope>NUCLEOTIDE SEQUENCE [LARGE SCALE GENOMIC DNA]</scope>
    <source>
        <strain evidence="2 3">DSM 5831</strain>
    </source>
</reference>
<dbReference type="Pfam" id="PF12728">
    <property type="entry name" value="HTH_17"/>
    <property type="match status" value="1"/>
</dbReference>
<dbReference type="KEGG" id="gog:C1280_08780"/>
<dbReference type="AlphaFoldDB" id="A0A2Z3GRV7"/>
<evidence type="ECO:0000313" key="2">
    <source>
        <dbReference type="EMBL" id="AWM37109.1"/>
    </source>
</evidence>
<evidence type="ECO:0000259" key="1">
    <source>
        <dbReference type="Pfam" id="PF12728"/>
    </source>
</evidence>
<name>A0A2Z3GRV7_9BACT</name>
<feature type="domain" description="Helix-turn-helix" evidence="1">
    <location>
        <begin position="105"/>
        <end position="149"/>
    </location>
</feature>
<keyword evidence="3" id="KW-1185">Reference proteome</keyword>
<sequence length="174" mass="18877">MGWNPKLLAFSLTIRFNASLTPAGKSAEISIVTRTVAFGSAASCSMMSAAILDRAKPTGKVAVQENGKPGDVVAVSMAAFRLFTDILNAMARGDAGTIIPLHAELTTQQAADLLNVSRRYLVKLLERDEPSYHMVGTHRRIKFHDLMAYSRVADEKRRQALDALAEEGEELGMG</sequence>
<dbReference type="NCBIfam" id="TIGR01764">
    <property type="entry name" value="excise"/>
    <property type="match status" value="1"/>
</dbReference>
<dbReference type="GO" id="GO:0003677">
    <property type="term" value="F:DNA binding"/>
    <property type="evidence" value="ECO:0007669"/>
    <property type="project" value="UniProtKB-KW"/>
</dbReference>
<organism evidence="2 3">
    <name type="scientific">Gemmata obscuriglobus</name>
    <dbReference type="NCBI Taxonomy" id="114"/>
    <lineage>
        <taxon>Bacteria</taxon>
        <taxon>Pseudomonadati</taxon>
        <taxon>Planctomycetota</taxon>
        <taxon>Planctomycetia</taxon>
        <taxon>Gemmatales</taxon>
        <taxon>Gemmataceae</taxon>
        <taxon>Gemmata</taxon>
    </lineage>
</organism>
<evidence type="ECO:0000313" key="3">
    <source>
        <dbReference type="Proteomes" id="UP000245802"/>
    </source>
</evidence>
<keyword evidence="2" id="KW-0238">DNA-binding</keyword>